<organism evidence="1 2">
    <name type="scientific">Trichogramma brassicae</name>
    <dbReference type="NCBI Taxonomy" id="86971"/>
    <lineage>
        <taxon>Eukaryota</taxon>
        <taxon>Metazoa</taxon>
        <taxon>Ecdysozoa</taxon>
        <taxon>Arthropoda</taxon>
        <taxon>Hexapoda</taxon>
        <taxon>Insecta</taxon>
        <taxon>Pterygota</taxon>
        <taxon>Neoptera</taxon>
        <taxon>Endopterygota</taxon>
        <taxon>Hymenoptera</taxon>
        <taxon>Apocrita</taxon>
        <taxon>Proctotrupomorpha</taxon>
        <taxon>Chalcidoidea</taxon>
        <taxon>Trichogrammatidae</taxon>
        <taxon>Trichogramma</taxon>
    </lineage>
</organism>
<gene>
    <name evidence="1" type="ORF">TBRA_LOCUS16290</name>
</gene>
<proteinExistence type="predicted"/>
<name>A0A6H5J5J2_9HYME</name>
<accession>A0A6H5J5J2</accession>
<dbReference type="EMBL" id="CADCXV010001483">
    <property type="protein sequence ID" value="CAB0044702.1"/>
    <property type="molecule type" value="Genomic_DNA"/>
</dbReference>
<protein>
    <submittedName>
        <fullName evidence="1">Uncharacterized protein</fullName>
    </submittedName>
</protein>
<keyword evidence="2" id="KW-1185">Reference proteome</keyword>
<dbReference type="AlphaFoldDB" id="A0A6H5J5J2"/>
<dbReference type="Proteomes" id="UP000479190">
    <property type="component" value="Unassembled WGS sequence"/>
</dbReference>
<reference evidence="1 2" key="1">
    <citation type="submission" date="2020-02" db="EMBL/GenBank/DDBJ databases">
        <authorList>
            <person name="Ferguson B K."/>
        </authorList>
    </citation>
    <scope>NUCLEOTIDE SEQUENCE [LARGE SCALE GENOMIC DNA]</scope>
</reference>
<sequence>MCALDYFAISAQYLTAINIDYLKDRLCSVVDMRTSRLGARRGSRPRKKLA</sequence>
<evidence type="ECO:0000313" key="2">
    <source>
        <dbReference type="Proteomes" id="UP000479190"/>
    </source>
</evidence>
<evidence type="ECO:0000313" key="1">
    <source>
        <dbReference type="EMBL" id="CAB0044702.1"/>
    </source>
</evidence>